<sequence length="426" mass="49307">MLKRLAPIELDQGIKLHMIKTDKFKTNLIRVYLQRPLVREEVTKNALLSMVLPRGTKSFTSSKAIAKELENLYGASLSSDVSKKGERHILQFALQLPNEQYLEEKHVLERGLKMLNEVIYWPFLEGDGFRRQYVAQEKDNLQKKIEGRINDKMTYAVERCIEEMCRNERFSLHEYGNAEDLKEITYDSLYHHYREIIGTSAVDICVVGDLDEKEAEDLIREYFQFKPGVKKIIEREEIEFAPKTVNTVEDRMDVSQGKLTLGYRTHVPFESHLYYPLVIFSNILGGGPNGKLFKNVREKESLCYYIFSKIEKFKSLMLISSGIEFSNYDKTVELIGRELEEMKKGNFSGEDIVSAKNAIITSIRSMTDTPGMLADFYYTQAISNYQDSLEEIIDKIRKIDKEAIVAAGEKIALDTIYFLREKKEGR</sequence>
<reference evidence="2 3" key="1">
    <citation type="submission" date="2015-12" db="EMBL/GenBank/DDBJ databases">
        <title>Draft genome sequence of the thermoanaerobe Thermotalea metallivorans, an isolate from the runoff channel of the Great Artesian Basin, Australia.</title>
        <authorList>
            <person name="Patel B.K."/>
        </authorList>
    </citation>
    <scope>NUCLEOTIDE SEQUENCE [LARGE SCALE GENOMIC DNA]</scope>
    <source>
        <strain evidence="2 3">B2-1</strain>
    </source>
</reference>
<dbReference type="AlphaFoldDB" id="A0A140L5U4"/>
<dbReference type="STRING" id="520762.AN619_13820"/>
<dbReference type="RefSeq" id="WP_068555983.1">
    <property type="nucleotide sequence ID" value="NZ_LOEE01000030.1"/>
</dbReference>
<dbReference type="SUPFAM" id="SSF63411">
    <property type="entry name" value="LuxS/MPP-like metallohydrolase"/>
    <property type="match status" value="2"/>
</dbReference>
<dbReference type="GO" id="GO:0046872">
    <property type="term" value="F:metal ion binding"/>
    <property type="evidence" value="ECO:0007669"/>
    <property type="project" value="InterPro"/>
</dbReference>
<name>A0A140L5U4_9FIRM</name>
<dbReference type="NCBIfam" id="NF047422">
    <property type="entry name" value="YfmF_fam"/>
    <property type="match status" value="1"/>
</dbReference>
<dbReference type="PANTHER" id="PTHR11851:SF186">
    <property type="entry name" value="INACTIVE METALLOPROTEASE YMFF-RELATED"/>
    <property type="match status" value="1"/>
</dbReference>
<proteinExistence type="predicted"/>
<dbReference type="Pfam" id="PF05193">
    <property type="entry name" value="Peptidase_M16_C"/>
    <property type="match status" value="1"/>
</dbReference>
<dbReference type="InterPro" id="IPR007863">
    <property type="entry name" value="Peptidase_M16_C"/>
</dbReference>
<evidence type="ECO:0000313" key="3">
    <source>
        <dbReference type="Proteomes" id="UP000070456"/>
    </source>
</evidence>
<gene>
    <name evidence="2" type="ORF">AN619_13820</name>
</gene>
<evidence type="ECO:0000313" key="2">
    <source>
        <dbReference type="EMBL" id="KXG75919.1"/>
    </source>
</evidence>
<dbReference type="InterPro" id="IPR050361">
    <property type="entry name" value="MPP/UQCRC_Complex"/>
</dbReference>
<dbReference type="Proteomes" id="UP000070456">
    <property type="component" value="Unassembled WGS sequence"/>
</dbReference>
<dbReference type="InterPro" id="IPR011249">
    <property type="entry name" value="Metalloenz_LuxS/M16"/>
</dbReference>
<dbReference type="EMBL" id="LOEE01000030">
    <property type="protein sequence ID" value="KXG75919.1"/>
    <property type="molecule type" value="Genomic_DNA"/>
</dbReference>
<organism evidence="2 3">
    <name type="scientific">Thermotalea metallivorans</name>
    <dbReference type="NCBI Taxonomy" id="520762"/>
    <lineage>
        <taxon>Bacteria</taxon>
        <taxon>Bacillati</taxon>
        <taxon>Bacillota</taxon>
        <taxon>Clostridia</taxon>
        <taxon>Peptostreptococcales</taxon>
        <taxon>Thermotaleaceae</taxon>
        <taxon>Thermotalea</taxon>
    </lineage>
</organism>
<dbReference type="PANTHER" id="PTHR11851">
    <property type="entry name" value="METALLOPROTEASE"/>
    <property type="match status" value="1"/>
</dbReference>
<feature type="domain" description="Peptidase M16 C-terminal" evidence="1">
    <location>
        <begin position="184"/>
        <end position="358"/>
    </location>
</feature>
<dbReference type="Gene3D" id="3.30.830.10">
    <property type="entry name" value="Metalloenzyme, LuxS/M16 peptidase-like"/>
    <property type="match status" value="2"/>
</dbReference>
<accession>A0A140L5U4</accession>
<comment type="caution">
    <text evidence="2">The sequence shown here is derived from an EMBL/GenBank/DDBJ whole genome shotgun (WGS) entry which is preliminary data.</text>
</comment>
<protein>
    <recommendedName>
        <fullName evidence="1">Peptidase M16 C-terminal domain-containing protein</fullName>
    </recommendedName>
</protein>
<evidence type="ECO:0000259" key="1">
    <source>
        <dbReference type="Pfam" id="PF05193"/>
    </source>
</evidence>
<dbReference type="PATRIC" id="fig|520762.4.peg.1538"/>
<keyword evidence="3" id="KW-1185">Reference proteome</keyword>